<accession>A0A944MBM1</accession>
<reference evidence="1 2" key="1">
    <citation type="submission" date="2021-05" db="EMBL/GenBank/DDBJ databases">
        <title>Genetic and Functional Diversity in Clade A Lucinid endosymbionts from the Bahamas.</title>
        <authorList>
            <person name="Giani N.M."/>
            <person name="Engel A.S."/>
            <person name="Campbell B.J."/>
        </authorList>
    </citation>
    <scope>NUCLEOTIDE SEQUENCE [LARGE SCALE GENOMIC DNA]</scope>
    <source>
        <strain evidence="1">LUC16012Gg_MoonRockCtena</strain>
    </source>
</reference>
<keyword evidence="1" id="KW-0489">Methyltransferase</keyword>
<organism evidence="1 2">
    <name type="scientific">Candidatus Thiodiazotropha taylori</name>
    <dbReference type="NCBI Taxonomy" id="2792791"/>
    <lineage>
        <taxon>Bacteria</taxon>
        <taxon>Pseudomonadati</taxon>
        <taxon>Pseudomonadota</taxon>
        <taxon>Gammaproteobacteria</taxon>
        <taxon>Chromatiales</taxon>
        <taxon>Sedimenticolaceae</taxon>
        <taxon>Candidatus Thiodiazotropha</taxon>
    </lineage>
</organism>
<name>A0A944MBM1_9GAMM</name>
<dbReference type="Proteomes" id="UP000770889">
    <property type="component" value="Unassembled WGS sequence"/>
</dbReference>
<proteinExistence type="predicted"/>
<dbReference type="Gene3D" id="3.40.50.150">
    <property type="entry name" value="Vaccinia Virus protein VP39"/>
    <property type="match status" value="1"/>
</dbReference>
<dbReference type="GO" id="GO:0008168">
    <property type="term" value="F:methyltransferase activity"/>
    <property type="evidence" value="ECO:0007669"/>
    <property type="project" value="UniProtKB-KW"/>
</dbReference>
<dbReference type="InterPro" id="IPR029063">
    <property type="entry name" value="SAM-dependent_MTases_sf"/>
</dbReference>
<keyword evidence="1" id="KW-0808">Transferase</keyword>
<dbReference type="GO" id="GO:0032259">
    <property type="term" value="P:methylation"/>
    <property type="evidence" value="ECO:0007669"/>
    <property type="project" value="UniProtKB-KW"/>
</dbReference>
<gene>
    <name evidence="1" type="ORF">KME65_18145</name>
</gene>
<evidence type="ECO:0000313" key="2">
    <source>
        <dbReference type="Proteomes" id="UP000770889"/>
    </source>
</evidence>
<protein>
    <submittedName>
        <fullName evidence="1">Class I SAM-dependent methyltransferase</fullName>
    </submittedName>
</protein>
<dbReference type="Pfam" id="PF13578">
    <property type="entry name" value="Methyltransf_24"/>
    <property type="match status" value="1"/>
</dbReference>
<comment type="caution">
    <text evidence="1">The sequence shown here is derived from an EMBL/GenBank/DDBJ whole genome shotgun (WGS) entry which is preliminary data.</text>
</comment>
<sequence length="368" mass="40968">MNRGTETTLLVFPVDMDASRRFLAVAKALGIRIIGASSVANPLIDTAMDELIHLPYISDPEFIPAFNTCLEEFRVSHIHTSHPGVWTLLNELLRQDASEYRFTLCQPSPYQSIWQDTEAGYTWADAILADPISQSILSRAGELKPALNPAEYAGLYKQFLQIPGQCDLQKLAAFTHLARILPAGDLVEIGSLSGRSAFALAWLAQRHGIGNLISVDPWSNQAIEEQGREAEILNRDLDSIDFEKIFRVYISNLSLLTNAAYIRDISTKAIARYEQAVAEGVLRSPYLGSLAVAGKISLLHVDANHEYNHVRRDLETWEPYVMPGGWVLLDDYHWAFGDGPKRAGDELLASGRFDHAFTLGDTLYLRKG</sequence>
<evidence type="ECO:0000313" key="1">
    <source>
        <dbReference type="EMBL" id="MBT2990884.1"/>
    </source>
</evidence>
<dbReference type="AlphaFoldDB" id="A0A944MBM1"/>
<dbReference type="EMBL" id="JAHHGM010000023">
    <property type="protein sequence ID" value="MBT2990884.1"/>
    <property type="molecule type" value="Genomic_DNA"/>
</dbReference>
<dbReference type="SUPFAM" id="SSF53335">
    <property type="entry name" value="S-adenosyl-L-methionine-dependent methyltransferases"/>
    <property type="match status" value="1"/>
</dbReference>